<feature type="compositionally biased region" description="Low complexity" evidence="1">
    <location>
        <begin position="161"/>
        <end position="173"/>
    </location>
</feature>
<evidence type="ECO:0000256" key="1">
    <source>
        <dbReference type="SAM" id="MobiDB-lite"/>
    </source>
</evidence>
<feature type="compositionally biased region" description="Basic residues" evidence="1">
    <location>
        <begin position="104"/>
        <end position="114"/>
    </location>
</feature>
<dbReference type="AlphaFoldDB" id="A0AAE1AVV2"/>
<dbReference type="Proteomes" id="UP001283361">
    <property type="component" value="Unassembled WGS sequence"/>
</dbReference>
<name>A0AAE1AVV2_9GAST</name>
<organism evidence="2 3">
    <name type="scientific">Elysia crispata</name>
    <name type="common">lettuce slug</name>
    <dbReference type="NCBI Taxonomy" id="231223"/>
    <lineage>
        <taxon>Eukaryota</taxon>
        <taxon>Metazoa</taxon>
        <taxon>Spiralia</taxon>
        <taxon>Lophotrochozoa</taxon>
        <taxon>Mollusca</taxon>
        <taxon>Gastropoda</taxon>
        <taxon>Heterobranchia</taxon>
        <taxon>Euthyneura</taxon>
        <taxon>Panpulmonata</taxon>
        <taxon>Sacoglossa</taxon>
        <taxon>Placobranchoidea</taxon>
        <taxon>Plakobranchidae</taxon>
        <taxon>Elysia</taxon>
    </lineage>
</organism>
<evidence type="ECO:0000313" key="2">
    <source>
        <dbReference type="EMBL" id="KAK3794990.1"/>
    </source>
</evidence>
<protein>
    <submittedName>
        <fullName evidence="2">Uncharacterized protein</fullName>
    </submittedName>
</protein>
<reference evidence="2" key="1">
    <citation type="journal article" date="2023" name="G3 (Bethesda)">
        <title>A reference genome for the long-term kleptoplast-retaining sea slug Elysia crispata morphotype clarki.</title>
        <authorList>
            <person name="Eastman K.E."/>
            <person name="Pendleton A.L."/>
            <person name="Shaikh M.A."/>
            <person name="Suttiyut T."/>
            <person name="Ogas R."/>
            <person name="Tomko P."/>
            <person name="Gavelis G."/>
            <person name="Widhalm J.R."/>
            <person name="Wisecaver J.H."/>
        </authorList>
    </citation>
    <scope>NUCLEOTIDE SEQUENCE</scope>
    <source>
        <strain evidence="2">ECLA1</strain>
    </source>
</reference>
<feature type="compositionally biased region" description="Low complexity" evidence="1">
    <location>
        <begin position="116"/>
        <end position="127"/>
    </location>
</feature>
<accession>A0AAE1AVV2</accession>
<comment type="caution">
    <text evidence="2">The sequence shown here is derived from an EMBL/GenBank/DDBJ whole genome shotgun (WGS) entry which is preliminary data.</text>
</comment>
<keyword evidence="3" id="KW-1185">Reference proteome</keyword>
<feature type="region of interest" description="Disordered" evidence="1">
    <location>
        <begin position="76"/>
        <end position="187"/>
    </location>
</feature>
<sequence length="253" mass="28504">MATRCRRLPWEGSCIIPARRKAMKLKVLRADDFNNWLSEYQRCYKDPKMLRPSDTPAWVPIYNAQLKRKAEMGRSGWAVGAGDGPTDATSSRDQGKTKTGHRECYRHHHSHQHCYRSSQQRTTTTTSNDKSDSRQKSQQVNMMTSQDRQKLLKAQSHGLQSTSSKSAASSPPTGDSGPLWNTPSEVVDSNLRARARSEKNRARSDSGLRDPSFALCLWRATNKTSPAPFACLPWQLQATQMALEARNFAQSSY</sequence>
<proteinExistence type="predicted"/>
<feature type="compositionally biased region" description="Basic and acidic residues" evidence="1">
    <location>
        <begin position="93"/>
        <end position="103"/>
    </location>
</feature>
<gene>
    <name evidence="2" type="ORF">RRG08_007305</name>
</gene>
<evidence type="ECO:0000313" key="3">
    <source>
        <dbReference type="Proteomes" id="UP001283361"/>
    </source>
</evidence>
<feature type="compositionally biased region" description="Polar residues" evidence="1">
    <location>
        <begin position="136"/>
        <end position="146"/>
    </location>
</feature>
<dbReference type="EMBL" id="JAWDGP010001086">
    <property type="protein sequence ID" value="KAK3794990.1"/>
    <property type="molecule type" value="Genomic_DNA"/>
</dbReference>